<evidence type="ECO:0000256" key="9">
    <source>
        <dbReference type="ARBA" id="ARBA00048988"/>
    </source>
</evidence>
<dbReference type="InterPro" id="IPR027417">
    <property type="entry name" value="P-loop_NTPase"/>
</dbReference>
<dbReference type="Pfam" id="PF00580">
    <property type="entry name" value="UvrD-helicase"/>
    <property type="match status" value="1"/>
</dbReference>
<dbReference type="InterPro" id="IPR014016">
    <property type="entry name" value="UvrD-like_ATP-bd"/>
</dbReference>
<evidence type="ECO:0000313" key="12">
    <source>
        <dbReference type="EMBL" id="MEA5606515.1"/>
    </source>
</evidence>
<evidence type="ECO:0000256" key="7">
    <source>
        <dbReference type="ARBA" id="ARBA00034617"/>
    </source>
</evidence>
<dbReference type="SUPFAM" id="SSF52540">
    <property type="entry name" value="P-loop containing nucleoside triphosphate hydrolases"/>
    <property type="match status" value="1"/>
</dbReference>
<gene>
    <name evidence="12" type="ORF">VB695_00155</name>
</gene>
<dbReference type="EMBL" id="JAYGHK010000001">
    <property type="protein sequence ID" value="MEA5606515.1"/>
    <property type="molecule type" value="Genomic_DNA"/>
</dbReference>
<dbReference type="InterPro" id="IPR014017">
    <property type="entry name" value="DNA_helicase_UvrD-like_C"/>
</dbReference>
<evidence type="ECO:0000256" key="4">
    <source>
        <dbReference type="ARBA" id="ARBA00022806"/>
    </source>
</evidence>
<dbReference type="InterPro" id="IPR013986">
    <property type="entry name" value="DExx_box_DNA_helicase_dom_sf"/>
</dbReference>
<dbReference type="PROSITE" id="PS51198">
    <property type="entry name" value="UVRD_HELICASE_ATP_BIND"/>
    <property type="match status" value="1"/>
</dbReference>
<proteinExistence type="inferred from homology"/>
<evidence type="ECO:0000256" key="6">
    <source>
        <dbReference type="ARBA" id="ARBA00023235"/>
    </source>
</evidence>
<comment type="catalytic activity">
    <reaction evidence="7">
        <text>Couples ATP hydrolysis with the unwinding of duplex DNA by translocating in the 3'-5' direction.</text>
        <dbReference type="EC" id="5.6.2.4"/>
    </reaction>
</comment>
<evidence type="ECO:0000256" key="8">
    <source>
        <dbReference type="ARBA" id="ARBA00034808"/>
    </source>
</evidence>
<dbReference type="PANTHER" id="PTHR11070:SF45">
    <property type="entry name" value="DNA 3'-5' HELICASE"/>
    <property type="match status" value="1"/>
</dbReference>
<accession>A0ABU5UJR4</accession>
<dbReference type="SUPFAM" id="SSF143011">
    <property type="entry name" value="RelE-like"/>
    <property type="match status" value="1"/>
</dbReference>
<dbReference type="PANTHER" id="PTHR11070">
    <property type="entry name" value="UVRD / RECB / PCRA DNA HELICASE FAMILY MEMBER"/>
    <property type="match status" value="1"/>
</dbReference>
<evidence type="ECO:0000256" key="5">
    <source>
        <dbReference type="ARBA" id="ARBA00022840"/>
    </source>
</evidence>
<keyword evidence="13" id="KW-1185">Reference proteome</keyword>
<protein>
    <recommendedName>
        <fullName evidence="8">DNA 3'-5' helicase</fullName>
        <ecNumber evidence="8">5.6.2.4</ecNumber>
    </recommendedName>
</protein>
<name>A0ABU5UJR4_NODSP</name>
<sequence>MSLQHSIRLAIADDFFDQYSQLSRKIQGKVSEFINRFRQDPTRPGLNYESIRDSRDKRLKSIRVDLEYRAIVLKPESGNVYLLLWVDKHDDAYQWAKRKICQVNEVSGALQIIDVEQVEATTEKLSQKKDQQQSGRFDLIKDQELMRLGVPEILLPALRQIITDEDVDQLLPHLPTEASDAILMLAAGYPLAEIFQQLEKPKPKANIDPENLEVALQNEDSLSRFMVVTNDTELEEMLAAPLEKWRVFLHPTQRKLVERDWNGAVRVLGGAGTGKTVVAMHRAKWLAQNRFNHPSDRILFTTFTRNLTVDIEANLKTLVSPEVMKRIRVINLDSWVMKFLQQEGIETQIVYETNEIWEQAYTLAPVELGLPLSFYCEEWKEVVQPNQCQTLKDYLRASRTGRGTRLSRQQRQAIWIVFEEYRNLLRERGLREPNDAMRDAIQIIRTKGIAALPYQAVIVDEAQDMSKVAFELLRAIAGTAKPNDLFIVGDAHQRIYGQTVTLSHCEIDIRGRSKKLRLNYRTTDEIRKWATAILANLSIDDLDGGMDSLEDYRSLMHGDEPIVKGFDKFDEELNYLTHFLTNLQESGHNLSGVCMVFRTKKLMEKYQAALNQFPIQQIHRDRADNPLDVGMRMGTMYRVKGLQFDYILIPGLNQDVLPLQIALSDCPDKTSQDRFIAGERCLLHVAATRAKKQVMVTYYGQPSPLLNSSFS</sequence>
<dbReference type="Gene3D" id="3.40.50.300">
    <property type="entry name" value="P-loop containing nucleotide triphosphate hydrolases"/>
    <property type="match status" value="2"/>
</dbReference>
<feature type="binding site" evidence="10">
    <location>
        <begin position="269"/>
        <end position="276"/>
    </location>
    <ligand>
        <name>ATP</name>
        <dbReference type="ChEBI" id="CHEBI:30616"/>
    </ligand>
</feature>
<organism evidence="12 13">
    <name type="scientific">Nodularia spumigena UHCC 0060</name>
    <dbReference type="NCBI Taxonomy" id="3110300"/>
    <lineage>
        <taxon>Bacteria</taxon>
        <taxon>Bacillati</taxon>
        <taxon>Cyanobacteriota</taxon>
        <taxon>Cyanophyceae</taxon>
        <taxon>Nostocales</taxon>
        <taxon>Nodulariaceae</taxon>
        <taxon>Nodularia</taxon>
    </lineage>
</organism>
<keyword evidence="6" id="KW-0413">Isomerase</keyword>
<feature type="domain" description="UvrD-like helicase ATP-binding" evidence="11">
    <location>
        <begin position="248"/>
        <end position="555"/>
    </location>
</feature>
<dbReference type="EC" id="5.6.2.4" evidence="8"/>
<dbReference type="RefSeq" id="WP_006194165.1">
    <property type="nucleotide sequence ID" value="NZ_JAYGHK010000001.1"/>
</dbReference>
<dbReference type="InterPro" id="IPR035093">
    <property type="entry name" value="RelE/ParE_toxin_dom_sf"/>
</dbReference>
<evidence type="ECO:0000256" key="3">
    <source>
        <dbReference type="ARBA" id="ARBA00022801"/>
    </source>
</evidence>
<dbReference type="Proteomes" id="UP001303285">
    <property type="component" value="Unassembled WGS sequence"/>
</dbReference>
<evidence type="ECO:0000256" key="2">
    <source>
        <dbReference type="ARBA" id="ARBA00022741"/>
    </source>
</evidence>
<comment type="catalytic activity">
    <reaction evidence="9">
        <text>ATP + H2O = ADP + phosphate + H(+)</text>
        <dbReference type="Rhea" id="RHEA:13065"/>
        <dbReference type="ChEBI" id="CHEBI:15377"/>
        <dbReference type="ChEBI" id="CHEBI:15378"/>
        <dbReference type="ChEBI" id="CHEBI:30616"/>
        <dbReference type="ChEBI" id="CHEBI:43474"/>
        <dbReference type="ChEBI" id="CHEBI:456216"/>
        <dbReference type="EC" id="5.6.2.4"/>
    </reaction>
</comment>
<dbReference type="Gene3D" id="1.10.10.160">
    <property type="match status" value="1"/>
</dbReference>
<evidence type="ECO:0000313" key="13">
    <source>
        <dbReference type="Proteomes" id="UP001303285"/>
    </source>
</evidence>
<dbReference type="InterPro" id="IPR000212">
    <property type="entry name" value="DNA_helicase_UvrD/REP"/>
</dbReference>
<comment type="similarity">
    <text evidence="1">Belongs to the helicase family. UvrD subfamily.</text>
</comment>
<evidence type="ECO:0000256" key="1">
    <source>
        <dbReference type="ARBA" id="ARBA00009922"/>
    </source>
</evidence>
<evidence type="ECO:0000259" key="11">
    <source>
        <dbReference type="PROSITE" id="PS51198"/>
    </source>
</evidence>
<keyword evidence="3 10" id="KW-0378">Hydrolase</keyword>
<evidence type="ECO:0000256" key="10">
    <source>
        <dbReference type="PROSITE-ProRule" id="PRU00560"/>
    </source>
</evidence>
<dbReference type="Pfam" id="PF13361">
    <property type="entry name" value="UvrD_C"/>
    <property type="match status" value="2"/>
</dbReference>
<keyword evidence="4 10" id="KW-0347">Helicase</keyword>
<reference evidence="12 13" key="1">
    <citation type="submission" date="2023-12" db="EMBL/GenBank/DDBJ databases">
        <title>Baltic Sea Cyanobacteria.</title>
        <authorList>
            <person name="Delbaje E."/>
            <person name="Fewer D.P."/>
            <person name="Shishido T.K."/>
        </authorList>
    </citation>
    <scope>NUCLEOTIDE SEQUENCE [LARGE SCALE GENOMIC DNA]</scope>
    <source>
        <strain evidence="12 13">UHCC 0060</strain>
    </source>
</reference>
<keyword evidence="2 10" id="KW-0547">Nucleotide-binding</keyword>
<keyword evidence="5 10" id="KW-0067">ATP-binding</keyword>
<comment type="caution">
    <text evidence="12">The sequence shown here is derived from an EMBL/GenBank/DDBJ whole genome shotgun (WGS) entry which is preliminary data.</text>
</comment>